<dbReference type="InterPro" id="IPR003777">
    <property type="entry name" value="XdhC_CoxI"/>
</dbReference>
<feature type="domain" description="XdhC- CoxI" evidence="1">
    <location>
        <begin position="20"/>
        <end position="81"/>
    </location>
</feature>
<comment type="caution">
    <text evidence="3">The sequence shown here is derived from an EMBL/GenBank/DDBJ whole genome shotgun (WGS) entry which is preliminary data.</text>
</comment>
<evidence type="ECO:0000313" key="4">
    <source>
        <dbReference type="Proteomes" id="UP001143362"/>
    </source>
</evidence>
<accession>A0ABT3TID9</accession>
<dbReference type="Pfam" id="PF13478">
    <property type="entry name" value="XdhC_C"/>
    <property type="match status" value="1"/>
</dbReference>
<protein>
    <submittedName>
        <fullName evidence="3">XdhC/CoxI family protein</fullName>
    </submittedName>
</protein>
<dbReference type="InterPro" id="IPR052698">
    <property type="entry name" value="MoCofactor_Util/Proc"/>
</dbReference>
<name>A0ABT3TID9_9GAMM</name>
<sequence>MPNQFSEHLSQWLPQRDELDWVLGTVYAIEGPSYRKPGAMMFFNTQGQQLGMLSGGCLESDIHNHARRLMTSGEASTLCYDGNDEDDISFQLGIGCGGRIHILLQSVQAANNYLGLEQVQGCLQRREALLYLQHIPTEKQTASARTVGPDDGAYAQLLQQLQGRRAGVVQQDGADWLCTHLRPPPHLLVIGGGVDARPLVGLATQMGWDVSLCDPRPANARREHFMNATRTLRCAPSELHQQAALADVDAAVVMTHNVSLDAEAVTALQQLSPAYIGLLGPVSRRAEVLATAGLAEADLKLPLAGPAGLRLGAELPEEIALSVLAECHAVLQGADAVSMSGLIKP</sequence>
<reference evidence="3" key="1">
    <citation type="submission" date="2019-02" db="EMBL/GenBank/DDBJ databases">
        <authorList>
            <person name="Li S.-H."/>
        </authorList>
    </citation>
    <scope>NUCLEOTIDE SEQUENCE</scope>
    <source>
        <strain evidence="3">IMCC14734</strain>
    </source>
</reference>
<evidence type="ECO:0000313" key="3">
    <source>
        <dbReference type="EMBL" id="MCX2982068.1"/>
    </source>
</evidence>
<evidence type="ECO:0000259" key="1">
    <source>
        <dbReference type="Pfam" id="PF02625"/>
    </source>
</evidence>
<dbReference type="PANTHER" id="PTHR30388">
    <property type="entry name" value="ALDEHYDE OXIDOREDUCTASE MOLYBDENUM COFACTOR ASSEMBLY PROTEIN"/>
    <property type="match status" value="1"/>
</dbReference>
<organism evidence="3 4">
    <name type="scientific">Candidatus Litorirhabdus singularis</name>
    <dbReference type="NCBI Taxonomy" id="2518993"/>
    <lineage>
        <taxon>Bacteria</taxon>
        <taxon>Pseudomonadati</taxon>
        <taxon>Pseudomonadota</taxon>
        <taxon>Gammaproteobacteria</taxon>
        <taxon>Cellvibrionales</taxon>
        <taxon>Halieaceae</taxon>
        <taxon>Candidatus Litorirhabdus</taxon>
    </lineage>
</organism>
<dbReference type="EMBL" id="SHNN01000003">
    <property type="protein sequence ID" value="MCX2982068.1"/>
    <property type="molecule type" value="Genomic_DNA"/>
</dbReference>
<dbReference type="Gene3D" id="3.40.50.720">
    <property type="entry name" value="NAD(P)-binding Rossmann-like Domain"/>
    <property type="match status" value="1"/>
</dbReference>
<dbReference type="PANTHER" id="PTHR30388:SF4">
    <property type="entry name" value="MOLYBDENUM COFACTOR INSERTION CHAPERONE PAOD"/>
    <property type="match status" value="1"/>
</dbReference>
<feature type="domain" description="XdhC Rossmann" evidence="2">
    <location>
        <begin position="187"/>
        <end position="327"/>
    </location>
</feature>
<keyword evidence="4" id="KW-1185">Reference proteome</keyword>
<dbReference type="Pfam" id="PF02625">
    <property type="entry name" value="XdhC_CoxI"/>
    <property type="match status" value="1"/>
</dbReference>
<evidence type="ECO:0000259" key="2">
    <source>
        <dbReference type="Pfam" id="PF13478"/>
    </source>
</evidence>
<dbReference type="Proteomes" id="UP001143362">
    <property type="component" value="Unassembled WGS sequence"/>
</dbReference>
<gene>
    <name evidence="3" type="ORF">EYC98_14500</name>
</gene>
<proteinExistence type="predicted"/>
<dbReference type="RefSeq" id="WP_279246099.1">
    <property type="nucleotide sequence ID" value="NZ_SHNN01000003.1"/>
</dbReference>
<dbReference type="InterPro" id="IPR027051">
    <property type="entry name" value="XdhC_Rossmann_dom"/>
</dbReference>